<name>B8FDB2_DESAL</name>
<dbReference type="SUPFAM" id="SSF51998">
    <property type="entry name" value="PFL-like glycyl radical enzymes"/>
    <property type="match status" value="1"/>
</dbReference>
<dbReference type="GO" id="GO:0016829">
    <property type="term" value="F:lyase activity"/>
    <property type="evidence" value="ECO:0007669"/>
    <property type="project" value="UniProtKB-KW"/>
</dbReference>
<sequence length="823" mass="90444">MGKTASPNSAIQEANPYLENPCLFPQASDRILAIKAELMAEPYSICLERPSLLFEFWESKNGKAAKNLHPAEARALMLAHIMRRRRPRIYNHELIIGNMSSKRIGANFYPEGGSLNILEDLLHLENRQIPFKLAPMEKAELLRLGLKSIPVSIGGKALLKPGRFSHFLDFFRAKRYFVTEEAGISHQAGNYGEVVSHGLVKADLYARDRLKADALEDGTRLNADQRAFYKSVRTIILGIRNMASNLAAEAEKKAAAQGVALERRKELLEAAEACLHAPYYPARTFKEGLQACWLVHMAMNLEDFEQGLSFGRLDRILLPLYKADLKKGLLTYEKAVEIMASFQLKTCETIPIYSERIDQYFSGNGVAQGITVGGVNGGGRDCTNELSGLVLDAFSQIKTREPALHVRVHKKTPPWFLEKAAAVAALGCGKPSFFGDKAVIKALENTGMSKPHARDYAVIGCVEMASQGRTYNSSDAALFNLPLCLELALNQGYRFGSRRIPALRFGAPTPSVEEMDAFDQVLRAFKTQVRDSVNEMVKVITMIEQAYRVHRTTPVNSIITQGCLECGKDVTWGGAMYDLTSVQAAGLADAGDSLYALKRVVFDEKRMSLKAFVDILKSNWEGQEKLRQEISQKFPRYGNGDKDADRMTQVAADAYTDAVTAHKNSRGGQYIAGIYSMTCHHGFGKATGALPNGRPAGYRLSNGLSPVDGVDKKGPTAVLQSAASLDSSQWGNCCALNIKFDGNQFKGTKGAKILSGLITAYMNMGGMQIQPNILDAETLREAKEDPSAHPGIVVRVAGYCAYFNDLQPMVQDEVISRTSHGAE</sequence>
<feature type="modified residue" description="Glycine radical" evidence="3">
    <location>
        <position position="798"/>
    </location>
</feature>
<evidence type="ECO:0000259" key="5">
    <source>
        <dbReference type="PROSITE" id="PS51554"/>
    </source>
</evidence>
<dbReference type="Proteomes" id="UP000000739">
    <property type="component" value="Chromosome"/>
</dbReference>
<dbReference type="EC" id="2.3.1.54" evidence="6"/>
<dbReference type="Pfam" id="PF01228">
    <property type="entry name" value="Gly_radical"/>
    <property type="match status" value="1"/>
</dbReference>
<accession>B8FDB2</accession>
<keyword evidence="6" id="KW-0808">Transferase</keyword>
<feature type="domain" description="PFL" evidence="5">
    <location>
        <begin position="29"/>
        <end position="695"/>
    </location>
</feature>
<gene>
    <name evidence="6" type="ordered locus">Dalk_4867</name>
</gene>
<dbReference type="Gene3D" id="3.20.70.20">
    <property type="match status" value="1"/>
</dbReference>
<organism evidence="6 7">
    <name type="scientific">Desulfatibacillum aliphaticivorans</name>
    <dbReference type="NCBI Taxonomy" id="218208"/>
    <lineage>
        <taxon>Bacteria</taxon>
        <taxon>Pseudomonadati</taxon>
        <taxon>Thermodesulfobacteriota</taxon>
        <taxon>Desulfobacteria</taxon>
        <taxon>Desulfobacterales</taxon>
        <taxon>Desulfatibacillaceae</taxon>
        <taxon>Desulfatibacillum</taxon>
    </lineage>
</organism>
<evidence type="ECO:0000313" key="7">
    <source>
        <dbReference type="Proteomes" id="UP000000739"/>
    </source>
</evidence>
<dbReference type="EMBL" id="CP001322">
    <property type="protein sequence ID" value="ACL06543.1"/>
    <property type="molecule type" value="Genomic_DNA"/>
</dbReference>
<evidence type="ECO:0000256" key="2">
    <source>
        <dbReference type="ARBA" id="ARBA00023239"/>
    </source>
</evidence>
<protein>
    <submittedName>
        <fullName evidence="6">Pyruvate formate lyase</fullName>
        <ecNumber evidence="6">2.3.1.54</ecNumber>
    </submittedName>
</protein>
<dbReference type="KEGG" id="dal:Dalk_4867"/>
<dbReference type="InterPro" id="IPR019777">
    <property type="entry name" value="Form_AcTrfase_GR_CS"/>
</dbReference>
<dbReference type="HOGENOM" id="CLU_009096_0_1_7"/>
<dbReference type="AlphaFoldDB" id="B8FDB2"/>
<dbReference type="PROSITE" id="PS51554">
    <property type="entry name" value="PFL"/>
    <property type="match status" value="1"/>
</dbReference>
<evidence type="ECO:0000256" key="3">
    <source>
        <dbReference type="PROSITE-ProRule" id="PRU00493"/>
    </source>
</evidence>
<evidence type="ECO:0000313" key="6">
    <source>
        <dbReference type="EMBL" id="ACL06543.1"/>
    </source>
</evidence>
<evidence type="ECO:0000259" key="4">
    <source>
        <dbReference type="PROSITE" id="PS51149"/>
    </source>
</evidence>
<keyword evidence="6" id="KW-0012">Acyltransferase</keyword>
<keyword evidence="7" id="KW-1185">Reference proteome</keyword>
<proteinExistence type="predicted"/>
<dbReference type="InterPro" id="IPR004184">
    <property type="entry name" value="PFL_dom"/>
</dbReference>
<dbReference type="eggNOG" id="COG1882">
    <property type="taxonomic scope" value="Bacteria"/>
</dbReference>
<reference evidence="6 7" key="1">
    <citation type="journal article" date="2012" name="Environ. Microbiol.">
        <title>The genome sequence of Desulfatibacillum alkenivorans AK-01: a blueprint for anaerobic alkane oxidation.</title>
        <authorList>
            <person name="Callaghan A.V."/>
            <person name="Morris B.E."/>
            <person name="Pereira I.A."/>
            <person name="McInerney M.J."/>
            <person name="Austin R.N."/>
            <person name="Groves J.T."/>
            <person name="Kukor J.J."/>
            <person name="Suflita J.M."/>
            <person name="Young L.Y."/>
            <person name="Zylstra G.J."/>
            <person name="Wawrik B."/>
        </authorList>
    </citation>
    <scope>NUCLEOTIDE SEQUENCE [LARGE SCALE GENOMIC DNA]</scope>
    <source>
        <strain evidence="6 7">AK-01</strain>
    </source>
</reference>
<dbReference type="PROSITE" id="PS51149">
    <property type="entry name" value="GLY_RADICAL_2"/>
    <property type="match status" value="1"/>
</dbReference>
<dbReference type="GO" id="GO:0008861">
    <property type="term" value="F:formate C-acetyltransferase activity"/>
    <property type="evidence" value="ECO:0007669"/>
    <property type="project" value="UniProtKB-EC"/>
</dbReference>
<dbReference type="Pfam" id="PF02901">
    <property type="entry name" value="PFL-like"/>
    <property type="match status" value="1"/>
</dbReference>
<dbReference type="InterPro" id="IPR001150">
    <property type="entry name" value="Gly_radical"/>
</dbReference>
<dbReference type="PANTHER" id="PTHR43641">
    <property type="entry name" value="FORMATE ACETYLTRANSFERASE 3-RELATED"/>
    <property type="match status" value="1"/>
</dbReference>
<keyword evidence="2 6" id="KW-0456">Lyase</keyword>
<evidence type="ECO:0000256" key="1">
    <source>
        <dbReference type="ARBA" id="ARBA00022818"/>
    </source>
</evidence>
<dbReference type="PANTHER" id="PTHR43641:SF2">
    <property type="entry name" value="DEHYDRATASE YBIW-RELATED"/>
    <property type="match status" value="1"/>
</dbReference>
<keyword evidence="6" id="KW-0670">Pyruvate</keyword>
<dbReference type="RefSeq" id="WP_015949580.1">
    <property type="nucleotide sequence ID" value="NC_011768.1"/>
</dbReference>
<dbReference type="PROSITE" id="PS00850">
    <property type="entry name" value="GLY_RADICAL_1"/>
    <property type="match status" value="1"/>
</dbReference>
<feature type="domain" description="Glycine radical" evidence="4">
    <location>
        <begin position="702"/>
        <end position="823"/>
    </location>
</feature>
<dbReference type="GO" id="GO:0005829">
    <property type="term" value="C:cytosol"/>
    <property type="evidence" value="ECO:0007669"/>
    <property type="project" value="TreeGrafter"/>
</dbReference>
<keyword evidence="1 3" id="KW-0556">Organic radical</keyword>
<dbReference type="InterPro" id="IPR051215">
    <property type="entry name" value="GRE"/>
</dbReference>